<organism evidence="1 2">
    <name type="scientific">Nitratidesulfovibrio oxamicus</name>
    <dbReference type="NCBI Taxonomy" id="32016"/>
    <lineage>
        <taxon>Bacteria</taxon>
        <taxon>Pseudomonadati</taxon>
        <taxon>Thermodesulfobacteriota</taxon>
        <taxon>Desulfovibrionia</taxon>
        <taxon>Desulfovibrionales</taxon>
        <taxon>Desulfovibrionaceae</taxon>
        <taxon>Nitratidesulfovibrio</taxon>
    </lineage>
</organism>
<feature type="non-terminal residue" evidence="1">
    <location>
        <position position="1"/>
    </location>
</feature>
<protein>
    <submittedName>
        <fullName evidence="1">Glycosyltransferase family 9 protein</fullName>
    </submittedName>
</protein>
<evidence type="ECO:0000313" key="1">
    <source>
        <dbReference type="EMBL" id="MBG3878196.1"/>
    </source>
</evidence>
<comment type="caution">
    <text evidence="1">The sequence shown here is derived from an EMBL/GenBank/DDBJ whole genome shotgun (WGS) entry which is preliminary data.</text>
</comment>
<name>A0ABS0J727_9BACT</name>
<sequence>RALSSLGRDLALALRGLGTGQATLPPDFWHRHPPMLRPLTGYLHMSVQNADATPAAWAEALTLVEALAALTA</sequence>
<keyword evidence="2" id="KW-1185">Reference proteome</keyword>
<gene>
    <name evidence="1" type="ORF">FVW20_14550</name>
</gene>
<accession>A0ABS0J727</accession>
<reference evidence="1 2" key="1">
    <citation type="submission" date="2019-08" db="EMBL/GenBank/DDBJ databases">
        <authorList>
            <person name="Luo N."/>
        </authorList>
    </citation>
    <scope>NUCLEOTIDE SEQUENCE [LARGE SCALE GENOMIC DNA]</scope>
    <source>
        <strain evidence="1 2">NCIMB 9442</strain>
    </source>
</reference>
<dbReference type="Proteomes" id="UP001194469">
    <property type="component" value="Unassembled WGS sequence"/>
</dbReference>
<evidence type="ECO:0000313" key="2">
    <source>
        <dbReference type="Proteomes" id="UP001194469"/>
    </source>
</evidence>
<proteinExistence type="predicted"/>
<dbReference type="EMBL" id="VRYY01000498">
    <property type="protein sequence ID" value="MBG3878196.1"/>
    <property type="molecule type" value="Genomic_DNA"/>
</dbReference>